<gene>
    <name evidence="1" type="ORF">HK099_004774</name>
</gene>
<reference evidence="1" key="1">
    <citation type="submission" date="2020-05" db="EMBL/GenBank/DDBJ databases">
        <title>Phylogenomic resolution of chytrid fungi.</title>
        <authorList>
            <person name="Stajich J.E."/>
            <person name="Amses K."/>
            <person name="Simmons R."/>
            <person name="Seto K."/>
            <person name="Myers J."/>
            <person name="Bonds A."/>
            <person name="Quandt C.A."/>
            <person name="Barry K."/>
            <person name="Liu P."/>
            <person name="Grigoriev I."/>
            <person name="Longcore J.E."/>
            <person name="James T.Y."/>
        </authorList>
    </citation>
    <scope>NUCLEOTIDE SEQUENCE</scope>
    <source>
        <strain evidence="1">JEL0476</strain>
    </source>
</reference>
<comment type="caution">
    <text evidence="1">The sequence shown here is derived from an EMBL/GenBank/DDBJ whole genome shotgun (WGS) entry which is preliminary data.</text>
</comment>
<name>A0AAD5U4N8_9FUNG</name>
<protein>
    <submittedName>
        <fullName evidence="1">Uncharacterized protein</fullName>
    </submittedName>
</protein>
<keyword evidence="2" id="KW-1185">Reference proteome</keyword>
<evidence type="ECO:0000313" key="2">
    <source>
        <dbReference type="Proteomes" id="UP001211065"/>
    </source>
</evidence>
<organism evidence="1 2">
    <name type="scientific">Clydaea vesicula</name>
    <dbReference type="NCBI Taxonomy" id="447962"/>
    <lineage>
        <taxon>Eukaryota</taxon>
        <taxon>Fungi</taxon>
        <taxon>Fungi incertae sedis</taxon>
        <taxon>Chytridiomycota</taxon>
        <taxon>Chytridiomycota incertae sedis</taxon>
        <taxon>Chytridiomycetes</taxon>
        <taxon>Lobulomycetales</taxon>
        <taxon>Lobulomycetaceae</taxon>
        <taxon>Clydaea</taxon>
    </lineage>
</organism>
<dbReference type="EMBL" id="JADGJW010000348">
    <property type="protein sequence ID" value="KAJ3219229.1"/>
    <property type="molecule type" value="Genomic_DNA"/>
</dbReference>
<dbReference type="Proteomes" id="UP001211065">
    <property type="component" value="Unassembled WGS sequence"/>
</dbReference>
<accession>A0AAD5U4N8</accession>
<sequence length="1577" mass="174832">MHNTVKFRLYDFFARNFRSLSLPPPALDDTNDVLFGLPVKLDNPASPRSKIIVKFDEENFFGEVTYFTAHNVQAVWLDNLVGLTNVECSSDDNLSLTFDPEVAVKFPEVWGELPVIVLISQRYTSCIKNKNEMTLPVRKILGIKSISNNVLVAEAKLINFDDVIEKADFKFSSKEGQQSNNSTLQKRIGGNLGVHTNLNNIRLVETKDVPGCKECNILIKNLAIDYSFRWEAYGSIGGYAVVEINGSGRDNVDIDFLLTSDLIEWKSDKKNFFTMTLGPTIYIPQVLELGFFFKMEVVIAIALKGKLKLSTGFDSELTPLFFRWDSRFGTEAKGGEMKANYHGSKIALTAEVTPKLEVTPMLAFNIQFGSKANEVGVGLKNVFEFPLIIKLFGGSCDLTFEVVYKPDIIVRTFDSDHTILRFPKFTLFSKCIWKDMSEPEGPNGPDGGVIEPQPHCWEGFSLCGKKLNFNDDNLYTCFQKKWVLKQICNKGCYSNVIFSDVCNLDSTITNPPHSLLCKPGKVECGNFLFIDSKTGAVANDGNLWRCNSDGYSFSRIQNCPNSLCNNGSCQKKCTGGDIKCGQDAGKNDENLYICSNDRNSFVLKERCPDKCDYFNKECRKKCVPNARYCGNDGWGKDVYQCTSDGYAYSFAQKCSNSGCRWGECQPPYCIPGKDYCGRFGNMRGASGLMEDSLYTCSADSNSYQLKTDCTKFNTYCQSSGDYGRCRPICEPNSEFCGKDETLHKCSADGLTSTFVKKCAYKCITDKCADTCVPGEKLCGRLGNFYFPELKLISEAVYTCAPDSKYIFDKDCGLMPGSLCFNGGTCKQICEPNKEFCARDGTDILNRCNTDGYGFSMVKNCDYGCYNHSPNDICRQVCNPGEDLCGRLGNHYNPALNLVSEAVYTCGENSNYTFKKDCNLIPGSSCLNGGKCSQICNPGREFCSLDGKNVINKCNEDGLGFTVSKKCEYGCLSSAPDATCTDVCIPGEKLCGRLGNYYNPELNLIPEAVYTCETNNTYNFNQDCNLIPGSSCLNGGICSQTCEPNREFCSRDGENTLNKCNKDGLGFTMLKKCSKSCINGFPNDRCGEICTPGEDICGGLINYNNPGLNLVTNSVYTCASDLTFTFKKQCEICGRVNNQVDCVSETTCSPEKLYCGKEADGTNIVNVCNSDGSGFTLLKKCEKGCSHGNCESTVSNIADYFCGSELIALDSSYSTSVISNALYYFTDRDDKNITFNLIEECSGKCKVGPKSPQTLYNGYCESTCIENKLYCGKTLKYRGFYGGLFGFYEEAVYKCGQGNTVGEIEQKCSGGCKPPINNENAVCDAYCVANIDYCGSQLIERDHSFKNIESPDTLYHCLKGNIVTKTKNCLGGCQKGGFSTFGGEYNATCLPDPVIIECSETNKCTNESFYCYQNKCVIDYNFKVTFKDTSKYQDKHNLEQSIIKELSELTTINPLDVFVWIFIIPRHSSVGIIEFIKNNPFVSSVDVCKEKSCTMTITLKVTYISGEDTKPYFGNYTIQQYTMLVLNSNLNIEAAWTLEGVSTYKVVFQSSTVTFPDVMNILSEAPSIESVELLSTIL</sequence>
<proteinExistence type="predicted"/>
<evidence type="ECO:0000313" key="1">
    <source>
        <dbReference type="EMBL" id="KAJ3219229.1"/>
    </source>
</evidence>